<dbReference type="GO" id="GO:0046872">
    <property type="term" value="F:metal ion binding"/>
    <property type="evidence" value="ECO:0007669"/>
    <property type="project" value="UniProtKB-KW"/>
</dbReference>
<keyword evidence="1" id="KW-0460">Magnesium</keyword>
<keyword evidence="3" id="KW-1185">Reference proteome</keyword>
<reference evidence="4" key="2">
    <citation type="submission" date="2020-04" db="EMBL/GenBank/DDBJ databases">
        <authorList>
            <consortium name="NCBI Genome Project"/>
        </authorList>
    </citation>
    <scope>NUCLEOTIDE SEQUENCE</scope>
    <source>
        <strain evidence="4">CBS 304.34</strain>
    </source>
</reference>
<dbReference type="AlphaFoldDB" id="A0A6A6YU63"/>
<dbReference type="Gene3D" id="3.50.30.40">
    <property type="entry name" value="Ribonuclease E inhibitor RraA/RraA-like"/>
    <property type="match status" value="1"/>
</dbReference>
<evidence type="ECO:0000256" key="1">
    <source>
        <dbReference type="PIRSR" id="PIRSR605493-1"/>
    </source>
</evidence>
<dbReference type="EMBL" id="MU003697">
    <property type="protein sequence ID" value="KAF2812472.1"/>
    <property type="molecule type" value="Genomic_DNA"/>
</dbReference>
<dbReference type="GeneID" id="54458560"/>
<accession>A0A6A6YU63</accession>
<evidence type="ECO:0000313" key="4">
    <source>
        <dbReference type="RefSeq" id="XP_033579436.1"/>
    </source>
</evidence>
<gene>
    <name evidence="2 4" type="ORF">BDZ99DRAFT_439634</name>
</gene>
<organism evidence="2">
    <name type="scientific">Mytilinidion resinicola</name>
    <dbReference type="NCBI Taxonomy" id="574789"/>
    <lineage>
        <taxon>Eukaryota</taxon>
        <taxon>Fungi</taxon>
        <taxon>Dikarya</taxon>
        <taxon>Ascomycota</taxon>
        <taxon>Pezizomycotina</taxon>
        <taxon>Dothideomycetes</taxon>
        <taxon>Pleosporomycetidae</taxon>
        <taxon>Mytilinidiales</taxon>
        <taxon>Mytilinidiaceae</taxon>
        <taxon>Mytilinidion</taxon>
    </lineage>
</organism>
<evidence type="ECO:0000313" key="2">
    <source>
        <dbReference type="EMBL" id="KAF2812472.1"/>
    </source>
</evidence>
<feature type="binding site" evidence="1">
    <location>
        <position position="134"/>
    </location>
    <ligand>
        <name>Mg(2+)</name>
        <dbReference type="ChEBI" id="CHEBI:18420"/>
    </ligand>
</feature>
<feature type="binding site" evidence="1">
    <location>
        <begin position="111"/>
        <end position="114"/>
    </location>
    <ligand>
        <name>substrate</name>
    </ligand>
</feature>
<sequence length="236" mass="24385">MSSAQLKSLAAYSACDVSDVLLKLNVPGAGFLADITPIPTSTAIIKTIAKASTFLFVPKSSGSFTQPPSATPLQDLPEPNIKPGTPYADLATADTVVVLSQPAGQKCAVMGGIMAVRMKKLGVKGVVVDGRVRDLGTCGEVGIPVWSKATSTIGAGAESKPWARDVPVVVGGVRVEAGDIIMIDPAENGVVSIPQSKLEEVLELLPKLVAADENVIVDVENGGTVADAFKEHRSNL</sequence>
<dbReference type="InterPro" id="IPR036704">
    <property type="entry name" value="RraA/RraA-like_sf"/>
</dbReference>
<dbReference type="RefSeq" id="XP_033579436.1">
    <property type="nucleotide sequence ID" value="XM_033717667.1"/>
</dbReference>
<proteinExistence type="predicted"/>
<dbReference type="GO" id="GO:0008948">
    <property type="term" value="F:oxaloacetate decarboxylase activity"/>
    <property type="evidence" value="ECO:0007669"/>
    <property type="project" value="TreeGrafter"/>
</dbReference>
<dbReference type="SUPFAM" id="SSF89562">
    <property type="entry name" value="RraA-like"/>
    <property type="match status" value="1"/>
</dbReference>
<evidence type="ECO:0000313" key="3">
    <source>
        <dbReference type="Proteomes" id="UP000504636"/>
    </source>
</evidence>
<feature type="binding site" evidence="1">
    <location>
        <position position="133"/>
    </location>
    <ligand>
        <name>substrate</name>
    </ligand>
</feature>
<dbReference type="Proteomes" id="UP000504636">
    <property type="component" value="Unplaced"/>
</dbReference>
<dbReference type="InterPro" id="IPR005493">
    <property type="entry name" value="RraA/RraA-like"/>
</dbReference>
<dbReference type="Pfam" id="PF03737">
    <property type="entry name" value="RraA-like"/>
    <property type="match status" value="1"/>
</dbReference>
<comment type="cofactor">
    <cofactor evidence="1">
        <name>Mg(2+)</name>
        <dbReference type="ChEBI" id="CHEBI:18420"/>
    </cofactor>
</comment>
<name>A0A6A6YU63_9PEZI</name>
<dbReference type="OrthoDB" id="1476984at2759"/>
<reference evidence="4" key="3">
    <citation type="submission" date="2025-04" db="UniProtKB">
        <authorList>
            <consortium name="RefSeq"/>
        </authorList>
    </citation>
    <scope>IDENTIFICATION</scope>
    <source>
        <strain evidence="4">CBS 304.34</strain>
    </source>
</reference>
<dbReference type="PANTHER" id="PTHR33254">
    <property type="entry name" value="4-HYDROXY-4-METHYL-2-OXOGLUTARATE ALDOLASE 3-RELATED"/>
    <property type="match status" value="1"/>
</dbReference>
<protein>
    <submittedName>
        <fullName evidence="2 4">RraA-like protein</fullName>
    </submittedName>
</protein>
<reference evidence="2 4" key="1">
    <citation type="journal article" date="2020" name="Stud. Mycol.">
        <title>101 Dothideomycetes genomes: a test case for predicting lifestyles and emergence of pathogens.</title>
        <authorList>
            <person name="Haridas S."/>
            <person name="Albert R."/>
            <person name="Binder M."/>
            <person name="Bloem J."/>
            <person name="Labutti K."/>
            <person name="Salamov A."/>
            <person name="Andreopoulos B."/>
            <person name="Baker S."/>
            <person name="Barry K."/>
            <person name="Bills G."/>
            <person name="Bluhm B."/>
            <person name="Cannon C."/>
            <person name="Castanera R."/>
            <person name="Culley D."/>
            <person name="Daum C."/>
            <person name="Ezra D."/>
            <person name="Gonzalez J."/>
            <person name="Henrissat B."/>
            <person name="Kuo A."/>
            <person name="Liang C."/>
            <person name="Lipzen A."/>
            <person name="Lutzoni F."/>
            <person name="Magnuson J."/>
            <person name="Mondo S."/>
            <person name="Nolan M."/>
            <person name="Ohm R."/>
            <person name="Pangilinan J."/>
            <person name="Park H.-J."/>
            <person name="Ramirez L."/>
            <person name="Alfaro M."/>
            <person name="Sun H."/>
            <person name="Tritt A."/>
            <person name="Yoshinaga Y."/>
            <person name="Zwiers L.-H."/>
            <person name="Turgeon B."/>
            <person name="Goodwin S."/>
            <person name="Spatafora J."/>
            <person name="Crous P."/>
            <person name="Grigoriev I."/>
        </authorList>
    </citation>
    <scope>NUCLEOTIDE SEQUENCE</scope>
    <source>
        <strain evidence="2 4">CBS 304.34</strain>
    </source>
</reference>
<dbReference type="GO" id="GO:0047443">
    <property type="term" value="F:4-hydroxy-4-methyl-2-oxoglutarate aldolase activity"/>
    <property type="evidence" value="ECO:0007669"/>
    <property type="project" value="TreeGrafter"/>
</dbReference>
<dbReference type="PANTHER" id="PTHR33254:SF4">
    <property type="entry name" value="4-HYDROXY-4-METHYL-2-OXOGLUTARATE ALDOLASE 3-RELATED"/>
    <property type="match status" value="1"/>
</dbReference>
<keyword evidence="1" id="KW-0479">Metal-binding</keyword>